<dbReference type="Pfam" id="PF00293">
    <property type="entry name" value="NUDIX"/>
    <property type="match status" value="1"/>
</dbReference>
<evidence type="ECO:0000256" key="5">
    <source>
        <dbReference type="ARBA" id="ARBA00022723"/>
    </source>
</evidence>
<accession>A0AA88H4G6</accession>
<evidence type="ECO:0000313" key="13">
    <source>
        <dbReference type="Proteomes" id="UP001187531"/>
    </source>
</evidence>
<protein>
    <recommendedName>
        <fullName evidence="10">mRNA-decapping enzyme 2</fullName>
    </recommendedName>
</protein>
<dbReference type="AlphaFoldDB" id="A0AA88H4G6"/>
<comment type="cofactor">
    <cofactor evidence="1">
        <name>Mn(2+)</name>
        <dbReference type="ChEBI" id="CHEBI:29035"/>
    </cofactor>
</comment>
<keyword evidence="5" id="KW-0479">Metal-binding</keyword>
<dbReference type="PROSITE" id="PS51462">
    <property type="entry name" value="NUDIX"/>
    <property type="match status" value="1"/>
</dbReference>
<keyword evidence="4" id="KW-0963">Cytoplasm</keyword>
<evidence type="ECO:0000256" key="1">
    <source>
        <dbReference type="ARBA" id="ARBA00001936"/>
    </source>
</evidence>
<dbReference type="PANTHER" id="PTHR23114:SF17">
    <property type="entry name" value="M7GPPPN-MRNA HYDROLASE"/>
    <property type="match status" value="1"/>
</dbReference>
<sequence>MNINIPEALSKEIQNLFSDKIFLQDSEEAIFQNSCHVFSLLEKYYYRYVEGDTKYENSYKKVCSVSFRSFAKHCFKRFSNPSEFTKVYGVWHKYRRKTPTYGCVLLDESLEEVVVVRGPTAGDFLSQWTFPKGKIEKNEGPVDCAIREVIEEIGFDCKSVINPQYFIERKCGLRNQRLFLVPGISKTYQFKTNSPNEIQYIAWVRIEDVRSDDDPRSRFIHLKKMLDKLHQFRIENEEIWNSWKKPFKLSTSSHDCLKIPVFETPICPCHVCCADKENIKVVLDEHKDGRFQGVKAEKKEKEPYRMNRRVLPFHSLGSRKPRVISSCNESGTPWEHTPIALHTIHAIT</sequence>
<reference evidence="12" key="1">
    <citation type="submission" date="2023-07" db="EMBL/GenBank/DDBJ databases">
        <title>Chromosome-level genome assembly of Artemia franciscana.</title>
        <authorList>
            <person name="Jo E."/>
        </authorList>
    </citation>
    <scope>NUCLEOTIDE SEQUENCE</scope>
    <source>
        <tissue evidence="12">Whole body</tissue>
    </source>
</reference>
<comment type="similarity">
    <text evidence="3">Belongs to the Nudix hydrolase family. DCP2 subfamily.</text>
</comment>
<keyword evidence="13" id="KW-1185">Reference proteome</keyword>
<dbReference type="InterPro" id="IPR015797">
    <property type="entry name" value="NUDIX_hydrolase-like_dom_sf"/>
</dbReference>
<evidence type="ECO:0000256" key="3">
    <source>
        <dbReference type="ARBA" id="ARBA00005279"/>
    </source>
</evidence>
<evidence type="ECO:0000256" key="10">
    <source>
        <dbReference type="ARBA" id="ARBA00078183"/>
    </source>
</evidence>
<dbReference type="InterPro" id="IPR020084">
    <property type="entry name" value="NUDIX_hydrolase_CS"/>
</dbReference>
<dbReference type="GO" id="GO:0003723">
    <property type="term" value="F:RNA binding"/>
    <property type="evidence" value="ECO:0007669"/>
    <property type="project" value="UniProtKB-KW"/>
</dbReference>
<organism evidence="12 13">
    <name type="scientific">Artemia franciscana</name>
    <name type="common">Brine shrimp</name>
    <name type="synonym">Artemia sanfranciscana</name>
    <dbReference type="NCBI Taxonomy" id="6661"/>
    <lineage>
        <taxon>Eukaryota</taxon>
        <taxon>Metazoa</taxon>
        <taxon>Ecdysozoa</taxon>
        <taxon>Arthropoda</taxon>
        <taxon>Crustacea</taxon>
        <taxon>Branchiopoda</taxon>
        <taxon>Anostraca</taxon>
        <taxon>Artemiidae</taxon>
        <taxon>Artemia</taxon>
    </lineage>
</organism>
<dbReference type="GO" id="GO:0030145">
    <property type="term" value="F:manganese ion binding"/>
    <property type="evidence" value="ECO:0007669"/>
    <property type="project" value="InterPro"/>
</dbReference>
<evidence type="ECO:0000259" key="11">
    <source>
        <dbReference type="PROSITE" id="PS51462"/>
    </source>
</evidence>
<dbReference type="InterPro" id="IPR000086">
    <property type="entry name" value="NUDIX_hydrolase_dom"/>
</dbReference>
<dbReference type="GO" id="GO:0005737">
    <property type="term" value="C:cytoplasm"/>
    <property type="evidence" value="ECO:0007669"/>
    <property type="project" value="UniProtKB-SubCell"/>
</dbReference>
<dbReference type="GO" id="GO:0140933">
    <property type="term" value="F:5'-(N(7)-methylguanosine 5'-triphospho)-[mRNA] hydrolase activity"/>
    <property type="evidence" value="ECO:0007669"/>
    <property type="project" value="UniProtKB-EC"/>
</dbReference>
<keyword evidence="8" id="KW-0464">Manganese</keyword>
<evidence type="ECO:0000256" key="8">
    <source>
        <dbReference type="ARBA" id="ARBA00023211"/>
    </source>
</evidence>
<dbReference type="Gene3D" id="3.90.79.10">
    <property type="entry name" value="Nucleoside Triphosphate Pyrophosphohydrolase"/>
    <property type="match status" value="1"/>
</dbReference>
<dbReference type="GO" id="GO:0000290">
    <property type="term" value="P:deadenylation-dependent decapping of nuclear-transcribed mRNA"/>
    <property type="evidence" value="ECO:0007669"/>
    <property type="project" value="TreeGrafter"/>
</dbReference>
<dbReference type="PROSITE" id="PS00893">
    <property type="entry name" value="NUDIX_BOX"/>
    <property type="match status" value="1"/>
</dbReference>
<dbReference type="EMBL" id="JAVRJZ010006416">
    <property type="protein sequence ID" value="KAK2701268.1"/>
    <property type="molecule type" value="Genomic_DNA"/>
</dbReference>
<comment type="caution">
    <text evidence="12">The sequence shown here is derived from an EMBL/GenBank/DDBJ whole genome shotgun (WGS) entry which is preliminary data.</text>
</comment>
<evidence type="ECO:0000313" key="12">
    <source>
        <dbReference type="EMBL" id="KAK2701268.1"/>
    </source>
</evidence>
<feature type="domain" description="Nudix hydrolase" evidence="11">
    <location>
        <begin position="96"/>
        <end position="226"/>
    </location>
</feature>
<dbReference type="FunFam" id="3.90.79.10:FF:000003">
    <property type="entry name" value="M7GpppN-mRNA hydrolase isoform 2"/>
    <property type="match status" value="1"/>
</dbReference>
<comment type="catalytic activity">
    <reaction evidence="9">
        <text>a 5'-end (N(7)-methyl 5'-triphosphoguanosine)-ribonucleoside in mRNA + H2O = N(7)-methyl-GDP + a 5'-end phospho-ribonucleoside in mRNA + 2 H(+)</text>
        <dbReference type="Rhea" id="RHEA:67484"/>
        <dbReference type="Rhea" id="RHEA-COMP:15692"/>
        <dbReference type="Rhea" id="RHEA-COMP:17167"/>
        <dbReference type="ChEBI" id="CHEBI:15377"/>
        <dbReference type="ChEBI" id="CHEBI:15378"/>
        <dbReference type="ChEBI" id="CHEBI:63714"/>
        <dbReference type="ChEBI" id="CHEBI:138282"/>
        <dbReference type="ChEBI" id="CHEBI:156461"/>
        <dbReference type="EC" id="3.6.1.62"/>
    </reaction>
    <physiologicalReaction direction="left-to-right" evidence="9">
        <dbReference type="Rhea" id="RHEA:67485"/>
    </physiologicalReaction>
</comment>
<dbReference type="Gene3D" id="1.10.10.1050">
    <property type="entry name" value="Dcp2, box A domain"/>
    <property type="match status" value="1"/>
</dbReference>
<evidence type="ECO:0000256" key="4">
    <source>
        <dbReference type="ARBA" id="ARBA00022490"/>
    </source>
</evidence>
<name>A0AA88H4G6_ARTSF</name>
<gene>
    <name evidence="12" type="ORF">QYM36_020068</name>
</gene>
<evidence type="ECO:0000256" key="9">
    <source>
        <dbReference type="ARBA" id="ARBA00047661"/>
    </source>
</evidence>
<dbReference type="Proteomes" id="UP001187531">
    <property type="component" value="Unassembled WGS sequence"/>
</dbReference>
<evidence type="ECO:0000256" key="6">
    <source>
        <dbReference type="ARBA" id="ARBA00022801"/>
    </source>
</evidence>
<dbReference type="SUPFAM" id="SSF55811">
    <property type="entry name" value="Nudix"/>
    <property type="match status" value="1"/>
</dbReference>
<comment type="subcellular location">
    <subcellularLocation>
        <location evidence="2">Cytoplasm</location>
    </subcellularLocation>
</comment>
<keyword evidence="7" id="KW-0694">RNA-binding</keyword>
<evidence type="ECO:0000256" key="7">
    <source>
        <dbReference type="ARBA" id="ARBA00022884"/>
    </source>
</evidence>
<dbReference type="InterPro" id="IPR036189">
    <property type="entry name" value="DCP2_BoxA_sf"/>
</dbReference>
<dbReference type="PANTHER" id="PTHR23114">
    <property type="entry name" value="M7GPPPN-MRNA HYDROLASE"/>
    <property type="match status" value="1"/>
</dbReference>
<keyword evidence="6" id="KW-0378">Hydrolase</keyword>
<proteinExistence type="inferred from homology"/>
<evidence type="ECO:0000256" key="2">
    <source>
        <dbReference type="ARBA" id="ARBA00004496"/>
    </source>
</evidence>